<dbReference type="SUPFAM" id="SSF52172">
    <property type="entry name" value="CheY-like"/>
    <property type="match status" value="1"/>
</dbReference>
<dbReference type="OrthoDB" id="9808843at2"/>
<protein>
    <submittedName>
        <fullName evidence="8">DNA-binding response regulator</fullName>
    </submittedName>
</protein>
<evidence type="ECO:0000256" key="1">
    <source>
        <dbReference type="ARBA" id="ARBA00022553"/>
    </source>
</evidence>
<evidence type="ECO:0000256" key="5">
    <source>
        <dbReference type="PROSITE-ProRule" id="PRU00169"/>
    </source>
</evidence>
<dbReference type="InterPro" id="IPR039420">
    <property type="entry name" value="WalR-like"/>
</dbReference>
<dbReference type="CDD" id="cd06170">
    <property type="entry name" value="LuxR_C_like"/>
    <property type="match status" value="1"/>
</dbReference>
<dbReference type="RefSeq" id="WP_055534554.1">
    <property type="nucleotide sequence ID" value="NZ_CP023695.1"/>
</dbReference>
<proteinExistence type="predicted"/>
<dbReference type="CDD" id="cd17535">
    <property type="entry name" value="REC_NarL-like"/>
    <property type="match status" value="1"/>
</dbReference>
<feature type="modified residue" description="4-aspartylphosphate" evidence="5">
    <location>
        <position position="55"/>
    </location>
</feature>
<evidence type="ECO:0000256" key="4">
    <source>
        <dbReference type="ARBA" id="ARBA00023163"/>
    </source>
</evidence>
<keyword evidence="4" id="KW-0804">Transcription</keyword>
<keyword evidence="9" id="KW-1185">Reference proteome</keyword>
<dbReference type="InterPro" id="IPR058245">
    <property type="entry name" value="NreC/VraR/RcsB-like_REC"/>
</dbReference>
<dbReference type="PRINTS" id="PR00038">
    <property type="entry name" value="HTHLUXR"/>
</dbReference>
<dbReference type="InterPro" id="IPR011006">
    <property type="entry name" value="CheY-like_superfamily"/>
</dbReference>
<evidence type="ECO:0000313" key="9">
    <source>
        <dbReference type="Proteomes" id="UP000326553"/>
    </source>
</evidence>
<accession>A0A5J6HCK4</accession>
<gene>
    <name evidence="8" type="ORF">CP975_10675</name>
</gene>
<organism evidence="8 9">
    <name type="scientific">Streptomyces alboniger</name>
    <dbReference type="NCBI Taxonomy" id="132473"/>
    <lineage>
        <taxon>Bacteria</taxon>
        <taxon>Bacillati</taxon>
        <taxon>Actinomycetota</taxon>
        <taxon>Actinomycetes</taxon>
        <taxon>Kitasatosporales</taxon>
        <taxon>Streptomycetaceae</taxon>
        <taxon>Streptomyces</taxon>
        <taxon>Streptomyces aurantiacus group</taxon>
    </lineage>
</organism>
<dbReference type="Gene3D" id="3.40.50.2300">
    <property type="match status" value="1"/>
</dbReference>
<reference evidence="8 9" key="1">
    <citation type="submission" date="2017-09" db="EMBL/GenBank/DDBJ databases">
        <authorList>
            <person name="Lee N."/>
            <person name="Cho B.-K."/>
        </authorList>
    </citation>
    <scope>NUCLEOTIDE SEQUENCE [LARGE SCALE GENOMIC DNA]</scope>
    <source>
        <strain evidence="8 9">ATCC 12461</strain>
    </source>
</reference>
<evidence type="ECO:0000259" key="6">
    <source>
        <dbReference type="PROSITE" id="PS50043"/>
    </source>
</evidence>
<keyword evidence="3 8" id="KW-0238">DNA-binding</keyword>
<dbReference type="KEGG" id="salw:CP975_10675"/>
<keyword evidence="2" id="KW-0805">Transcription regulation</keyword>
<dbReference type="PANTHER" id="PTHR43214:SF24">
    <property type="entry name" value="TRANSCRIPTIONAL REGULATORY PROTEIN NARL-RELATED"/>
    <property type="match status" value="1"/>
</dbReference>
<dbReference type="GO" id="GO:0003677">
    <property type="term" value="F:DNA binding"/>
    <property type="evidence" value="ECO:0007669"/>
    <property type="project" value="UniProtKB-KW"/>
</dbReference>
<evidence type="ECO:0000313" key="8">
    <source>
        <dbReference type="EMBL" id="QEV17909.1"/>
    </source>
</evidence>
<name>A0A5J6HCK4_STRAD</name>
<dbReference type="PROSITE" id="PS50110">
    <property type="entry name" value="RESPONSE_REGULATORY"/>
    <property type="match status" value="1"/>
</dbReference>
<sequence>MTIRVIIVDDQAMVRAGFAALLAAQSDIDVVGEAPDGRKGVEVSRTTHPDVVLMDVRMPEMDGLAAARALLDPPRGVVHLPKVLMLTTFDADDYVYEALRIGASGFLLKDAPPADLISAVRVVASGEALLAPSVTRRLIAEFAKQRPAPRKDQSLRLNGLTPRETEVLVLIARGLSNQEIAERLVLAEQTVKTHIGRVLNKLDLRDRAQAVIFAYESGLVTPGGQ</sequence>
<dbReference type="Proteomes" id="UP000326553">
    <property type="component" value="Chromosome"/>
</dbReference>
<evidence type="ECO:0000256" key="3">
    <source>
        <dbReference type="ARBA" id="ARBA00023125"/>
    </source>
</evidence>
<dbReference type="Pfam" id="PF00072">
    <property type="entry name" value="Response_reg"/>
    <property type="match status" value="1"/>
</dbReference>
<dbReference type="InterPro" id="IPR000792">
    <property type="entry name" value="Tscrpt_reg_LuxR_C"/>
</dbReference>
<dbReference type="EMBL" id="CP023695">
    <property type="protein sequence ID" value="QEV17909.1"/>
    <property type="molecule type" value="Genomic_DNA"/>
</dbReference>
<dbReference type="PROSITE" id="PS00622">
    <property type="entry name" value="HTH_LUXR_1"/>
    <property type="match status" value="1"/>
</dbReference>
<feature type="domain" description="Response regulatory" evidence="7">
    <location>
        <begin position="4"/>
        <end position="124"/>
    </location>
</feature>
<dbReference type="AlphaFoldDB" id="A0A5J6HCK4"/>
<dbReference type="GO" id="GO:0000160">
    <property type="term" value="P:phosphorelay signal transduction system"/>
    <property type="evidence" value="ECO:0007669"/>
    <property type="project" value="InterPro"/>
</dbReference>
<dbReference type="SMART" id="SM00421">
    <property type="entry name" value="HTH_LUXR"/>
    <property type="match status" value="1"/>
</dbReference>
<dbReference type="PANTHER" id="PTHR43214">
    <property type="entry name" value="TWO-COMPONENT RESPONSE REGULATOR"/>
    <property type="match status" value="1"/>
</dbReference>
<evidence type="ECO:0000256" key="2">
    <source>
        <dbReference type="ARBA" id="ARBA00023015"/>
    </source>
</evidence>
<dbReference type="SMART" id="SM00448">
    <property type="entry name" value="REC"/>
    <property type="match status" value="1"/>
</dbReference>
<dbReference type="PROSITE" id="PS50043">
    <property type="entry name" value="HTH_LUXR_2"/>
    <property type="match status" value="1"/>
</dbReference>
<dbReference type="InterPro" id="IPR001789">
    <property type="entry name" value="Sig_transdc_resp-reg_receiver"/>
</dbReference>
<dbReference type="GO" id="GO:0006355">
    <property type="term" value="P:regulation of DNA-templated transcription"/>
    <property type="evidence" value="ECO:0007669"/>
    <property type="project" value="InterPro"/>
</dbReference>
<feature type="domain" description="HTH luxR-type" evidence="6">
    <location>
        <begin position="153"/>
        <end position="218"/>
    </location>
</feature>
<evidence type="ECO:0000259" key="7">
    <source>
        <dbReference type="PROSITE" id="PS50110"/>
    </source>
</evidence>
<dbReference type="Pfam" id="PF00196">
    <property type="entry name" value="GerE"/>
    <property type="match status" value="1"/>
</dbReference>
<keyword evidence="1 5" id="KW-0597">Phosphoprotein</keyword>